<reference evidence="2 3" key="1">
    <citation type="submission" date="2024-06" db="EMBL/GenBank/DDBJ databases">
        <title>The draft genome of Grus japonensis, version 3.</title>
        <authorList>
            <person name="Nabeshima K."/>
            <person name="Suzuki S."/>
            <person name="Onuma M."/>
        </authorList>
    </citation>
    <scope>NUCLEOTIDE SEQUENCE [LARGE SCALE GENOMIC DNA]</scope>
    <source>
        <strain evidence="2 3">451A</strain>
    </source>
</reference>
<dbReference type="EMBL" id="BAAFJT010000219">
    <property type="protein sequence ID" value="GAB0207378.1"/>
    <property type="molecule type" value="Genomic_DNA"/>
</dbReference>
<comment type="caution">
    <text evidence="2">The sequence shown here is derived from an EMBL/GenBank/DDBJ whole genome shotgun (WGS) entry which is preliminary data.</text>
</comment>
<keyword evidence="3" id="KW-1185">Reference proteome</keyword>
<evidence type="ECO:0000313" key="2">
    <source>
        <dbReference type="EMBL" id="GAB0207378.1"/>
    </source>
</evidence>
<name>A0ABC9YBD3_GRUJA</name>
<evidence type="ECO:0000313" key="3">
    <source>
        <dbReference type="Proteomes" id="UP001623348"/>
    </source>
</evidence>
<evidence type="ECO:0000256" key="1">
    <source>
        <dbReference type="SAM" id="Coils"/>
    </source>
</evidence>
<proteinExistence type="predicted"/>
<dbReference type="AlphaFoldDB" id="A0ABC9YBD3"/>
<gene>
    <name evidence="2" type="ORF">GRJ2_003203400</name>
</gene>
<protein>
    <submittedName>
        <fullName evidence="2">Ankyrin repeat domain-containing protein 36A-like</fullName>
    </submittedName>
</protein>
<keyword evidence="1" id="KW-0175">Coiled coil</keyword>
<accession>A0ABC9YBD3</accession>
<dbReference type="Proteomes" id="UP001623348">
    <property type="component" value="Unassembled WGS sequence"/>
</dbReference>
<feature type="coiled-coil region" evidence="1">
    <location>
        <begin position="13"/>
        <end position="117"/>
    </location>
</feature>
<organism evidence="2 3">
    <name type="scientific">Grus japonensis</name>
    <name type="common">Japanese crane</name>
    <name type="synonym">Red-crowned crane</name>
    <dbReference type="NCBI Taxonomy" id="30415"/>
    <lineage>
        <taxon>Eukaryota</taxon>
        <taxon>Metazoa</taxon>
        <taxon>Chordata</taxon>
        <taxon>Craniata</taxon>
        <taxon>Vertebrata</taxon>
        <taxon>Euteleostomi</taxon>
        <taxon>Archelosauria</taxon>
        <taxon>Archosauria</taxon>
        <taxon>Dinosauria</taxon>
        <taxon>Saurischia</taxon>
        <taxon>Theropoda</taxon>
        <taxon>Coelurosauria</taxon>
        <taxon>Aves</taxon>
        <taxon>Neognathae</taxon>
        <taxon>Neoaves</taxon>
        <taxon>Gruiformes</taxon>
        <taxon>Gruidae</taxon>
        <taxon>Grus</taxon>
    </lineage>
</organism>
<sequence>MSEASLDVTMLYNRDLEEDNLCLQKELDTVEAELQELEEQRLQSERCVRDLKTALDNKEREVIASSQRLQDLLLASLGANTTVKQLEEHVQRLEIENARLEATVQQQSSRIEALQRDLQASASMQKQNLLAWTSKDSHSTWEEQLKSRYYLEERAAQNDREKAQLLQQHDSKGWPVKKLIVGICRDEVHLCEELRINFKLQKDCERLISLLSRAMKKLRVYEGREVEAPPIVYRKK</sequence>